<evidence type="ECO:0000256" key="5">
    <source>
        <dbReference type="ARBA" id="ARBA00023125"/>
    </source>
</evidence>
<dbReference type="GO" id="GO:0008270">
    <property type="term" value="F:zinc ion binding"/>
    <property type="evidence" value="ECO:0007669"/>
    <property type="project" value="UniProtKB-KW"/>
</dbReference>
<protein>
    <recommendedName>
        <fullName evidence="7">Replication factor A C-terminal domain-containing protein</fullName>
    </recommendedName>
</protein>
<dbReference type="EMBL" id="CM029037">
    <property type="protein sequence ID" value="KAG2657004.1"/>
    <property type="molecule type" value="Genomic_DNA"/>
</dbReference>
<dbReference type="SUPFAM" id="SSF50249">
    <property type="entry name" value="Nucleic acid-binding proteins"/>
    <property type="match status" value="2"/>
</dbReference>
<gene>
    <name evidence="8" type="ORF">PVAP13_1KG127877</name>
</gene>
<evidence type="ECO:0000256" key="6">
    <source>
        <dbReference type="SAM" id="MobiDB-lite"/>
    </source>
</evidence>
<accession>A0A8T0XI45</accession>
<keyword evidence="2" id="KW-0479">Metal-binding</keyword>
<dbReference type="InterPro" id="IPR047192">
    <property type="entry name" value="Euk_RPA1_DBD_C"/>
</dbReference>
<evidence type="ECO:0000259" key="7">
    <source>
        <dbReference type="Pfam" id="PF08646"/>
    </source>
</evidence>
<feature type="region of interest" description="Disordered" evidence="6">
    <location>
        <begin position="394"/>
        <end position="480"/>
    </location>
</feature>
<comment type="caution">
    <text evidence="8">The sequence shown here is derived from an EMBL/GenBank/DDBJ whole genome shotgun (WGS) entry which is preliminary data.</text>
</comment>
<dbReference type="CDD" id="cd04481">
    <property type="entry name" value="RPA1_DBD_B_like"/>
    <property type="match status" value="1"/>
</dbReference>
<dbReference type="Proteomes" id="UP000823388">
    <property type="component" value="Chromosome 1K"/>
</dbReference>
<feature type="compositionally biased region" description="Polar residues" evidence="6">
    <location>
        <begin position="432"/>
        <end position="447"/>
    </location>
</feature>
<dbReference type="InterPro" id="IPR012340">
    <property type="entry name" value="NA-bd_OB-fold"/>
</dbReference>
<evidence type="ECO:0000256" key="4">
    <source>
        <dbReference type="ARBA" id="ARBA00022833"/>
    </source>
</evidence>
<sequence length="480" mass="53879">MSRFRVCNAKNYCKSLPGPYMLEITCHTRINLARETATFPEYVYFLTPFDEIPGYIGDKKKFHDVLGFLVQINEPEWVHFANQATPALRRDIVIRDDKHVEVKVSIWGRRVRDFLPTDMAIESNNNPIILLLTGCLVKLYQGQPYLSGSSACHWYFNPNIPEAEVLLRSLHGSDIAIRRVGTPLVDATQPAPRPVAQSMTLQEMQEIDPYEFPEKGCTCTVTISRLIDDRTWWFPSCNLCNRSCKADGADYTCYECGTTNKYTYKYKLCFIATDGTDEAEMICFSEIGRRIVGKSVETVMRAPRGRDGLPMDIAAIVSSKFTFAVTMSEKSFRNPKKTYQITAIITAFGKQKNIPYHLPNQIQSSQTEIAGSSSCANTPSKLLPINEVYLQTPPSKEVSRTLASPNPEDEAHEKTKRKLLLEEINLEEDTNADTAAQNLSPNTNNSEDVVHAGVKRGATESEPLTVPKATSSKGLRSHKK</sequence>
<keyword evidence="5" id="KW-0238">DNA-binding</keyword>
<dbReference type="Gene3D" id="2.40.50.140">
    <property type="entry name" value="Nucleic acid-binding proteins"/>
    <property type="match status" value="2"/>
</dbReference>
<name>A0A8T0XI45_PANVG</name>
<evidence type="ECO:0000256" key="2">
    <source>
        <dbReference type="ARBA" id="ARBA00022723"/>
    </source>
</evidence>
<keyword evidence="4" id="KW-0862">Zinc</keyword>
<feature type="domain" description="Replication factor A C-terminal" evidence="7">
    <location>
        <begin position="219"/>
        <end position="340"/>
    </location>
</feature>
<organism evidence="8 9">
    <name type="scientific">Panicum virgatum</name>
    <name type="common">Blackwell switchgrass</name>
    <dbReference type="NCBI Taxonomy" id="38727"/>
    <lineage>
        <taxon>Eukaryota</taxon>
        <taxon>Viridiplantae</taxon>
        <taxon>Streptophyta</taxon>
        <taxon>Embryophyta</taxon>
        <taxon>Tracheophyta</taxon>
        <taxon>Spermatophyta</taxon>
        <taxon>Magnoliopsida</taxon>
        <taxon>Liliopsida</taxon>
        <taxon>Poales</taxon>
        <taxon>Poaceae</taxon>
        <taxon>PACMAD clade</taxon>
        <taxon>Panicoideae</taxon>
        <taxon>Panicodae</taxon>
        <taxon>Paniceae</taxon>
        <taxon>Panicinae</taxon>
        <taxon>Panicum</taxon>
        <taxon>Panicum sect. Hiantes</taxon>
    </lineage>
</organism>
<dbReference type="CDD" id="cd04476">
    <property type="entry name" value="RPA1_DBD_C"/>
    <property type="match status" value="1"/>
</dbReference>
<evidence type="ECO:0000313" key="8">
    <source>
        <dbReference type="EMBL" id="KAG2657004.1"/>
    </source>
</evidence>
<evidence type="ECO:0000256" key="3">
    <source>
        <dbReference type="ARBA" id="ARBA00022771"/>
    </source>
</evidence>
<dbReference type="GO" id="GO:0003677">
    <property type="term" value="F:DNA binding"/>
    <property type="evidence" value="ECO:0007669"/>
    <property type="project" value="UniProtKB-KW"/>
</dbReference>
<keyword evidence="9" id="KW-1185">Reference proteome</keyword>
<dbReference type="Pfam" id="PF08646">
    <property type="entry name" value="Rep_fac-A_C"/>
    <property type="match status" value="1"/>
</dbReference>
<evidence type="ECO:0000256" key="1">
    <source>
        <dbReference type="ARBA" id="ARBA00005690"/>
    </source>
</evidence>
<reference evidence="8" key="1">
    <citation type="submission" date="2020-05" db="EMBL/GenBank/DDBJ databases">
        <title>WGS assembly of Panicum virgatum.</title>
        <authorList>
            <person name="Lovell J.T."/>
            <person name="Jenkins J."/>
            <person name="Shu S."/>
            <person name="Juenger T.E."/>
            <person name="Schmutz J."/>
        </authorList>
    </citation>
    <scope>NUCLEOTIDE SEQUENCE</scope>
    <source>
        <strain evidence="8">AP13</strain>
    </source>
</reference>
<keyword evidence="3" id="KW-0863">Zinc-finger</keyword>
<proteinExistence type="inferred from homology"/>
<dbReference type="PANTHER" id="PTHR47165:SF3">
    <property type="entry name" value="RETROTRANSPOSON-LIKE PROTEIN"/>
    <property type="match status" value="1"/>
</dbReference>
<dbReference type="InterPro" id="IPR013955">
    <property type="entry name" value="Rep_factor-A_C"/>
</dbReference>
<evidence type="ECO:0000313" key="9">
    <source>
        <dbReference type="Proteomes" id="UP000823388"/>
    </source>
</evidence>
<dbReference type="OrthoDB" id="692138at2759"/>
<comment type="similarity">
    <text evidence="1">Belongs to the replication factor A protein 1 family.</text>
</comment>
<dbReference type="PANTHER" id="PTHR47165">
    <property type="entry name" value="OS03G0429900 PROTEIN"/>
    <property type="match status" value="1"/>
</dbReference>
<dbReference type="AlphaFoldDB" id="A0A8T0XI45"/>